<organism evidence="1 2">
    <name type="scientific">Gluconacetobacter aggeris</name>
    <dbReference type="NCBI Taxonomy" id="1286186"/>
    <lineage>
        <taxon>Bacteria</taxon>
        <taxon>Pseudomonadati</taxon>
        <taxon>Pseudomonadota</taxon>
        <taxon>Alphaproteobacteria</taxon>
        <taxon>Acetobacterales</taxon>
        <taxon>Acetobacteraceae</taxon>
        <taxon>Gluconacetobacter</taxon>
    </lineage>
</organism>
<keyword evidence="2" id="KW-1185">Reference proteome</keyword>
<evidence type="ECO:0000313" key="1">
    <source>
        <dbReference type="EMBL" id="MBB2170019.1"/>
    </source>
</evidence>
<reference evidence="1 2" key="1">
    <citation type="submission" date="2020-04" db="EMBL/GenBank/DDBJ databases">
        <title>Description of novel Gluconacetobacter.</title>
        <authorList>
            <person name="Sombolestani A."/>
        </authorList>
    </citation>
    <scope>NUCLEOTIDE SEQUENCE [LARGE SCALE GENOMIC DNA]</scope>
    <source>
        <strain evidence="1 2">LMG 27801</strain>
    </source>
</reference>
<evidence type="ECO:0000313" key="2">
    <source>
        <dbReference type="Proteomes" id="UP000559860"/>
    </source>
</evidence>
<gene>
    <name evidence="1" type="ORF">HLH36_16975</name>
</gene>
<comment type="caution">
    <text evidence="1">The sequence shown here is derived from an EMBL/GenBank/DDBJ whole genome shotgun (WGS) entry which is preliminary data.</text>
</comment>
<name>A0A7W4IVW6_9PROT</name>
<dbReference type="AlphaFoldDB" id="A0A7W4IVW6"/>
<dbReference type="EMBL" id="JABEQD010000016">
    <property type="protein sequence ID" value="MBB2170019.1"/>
    <property type="molecule type" value="Genomic_DNA"/>
</dbReference>
<proteinExistence type="predicted"/>
<accession>A0A7W4IVW6</accession>
<dbReference type="Proteomes" id="UP000559860">
    <property type="component" value="Unassembled WGS sequence"/>
</dbReference>
<dbReference type="RefSeq" id="WP_182987487.1">
    <property type="nucleotide sequence ID" value="NZ_JABEQD010000016.1"/>
</dbReference>
<protein>
    <submittedName>
        <fullName evidence="1">Uncharacterized protein</fullName>
    </submittedName>
</protein>
<sequence length="102" mass="11381">MSSLRSMAISAINLCRQEWRAWAPLTQMRSDLWPAEQEAQARCLSSRLMRAISAVKMERPRSVGDLAAKARLALADMQDTVDPDDWGLVLARDILSIAEKAP</sequence>